<sequence length="94" mass="10860">MKYIKVKWLHSSPDTPVLLYSELDSDMWEVRKVEAYADGRKDFADRNEMSGSTRLGIEPFPSLEIIAADPEFKPEVISREEFDTVWQHAKGTAR</sequence>
<dbReference type="InterPro" id="IPR049248">
    <property type="entry name" value="DUF6881"/>
</dbReference>
<feature type="domain" description="DUF6881" evidence="1">
    <location>
        <begin position="2"/>
        <end position="89"/>
    </location>
</feature>
<proteinExistence type="predicted"/>
<reference evidence="2 3" key="1">
    <citation type="submission" date="2020-07" db="EMBL/GenBank/DDBJ databases">
        <authorList>
            <person name="Sun Q."/>
        </authorList>
    </citation>
    <scope>NUCLEOTIDE SEQUENCE [LARGE SCALE GENOMIC DNA]</scope>
    <source>
        <strain evidence="2 3">WYCCWR 11317</strain>
    </source>
</reference>
<gene>
    <name evidence="2" type="ORF">HX902_15385</name>
</gene>
<organism evidence="2 3">
    <name type="scientific">Rhizobium changzhiense</name>
    <dbReference type="NCBI Taxonomy" id="2692317"/>
    <lineage>
        <taxon>Bacteria</taxon>
        <taxon>Pseudomonadati</taxon>
        <taxon>Pseudomonadota</taxon>
        <taxon>Alphaproteobacteria</taxon>
        <taxon>Hyphomicrobiales</taxon>
        <taxon>Rhizobiaceae</taxon>
        <taxon>Rhizobium/Agrobacterium group</taxon>
        <taxon>Rhizobium</taxon>
    </lineage>
</organism>
<dbReference type="RefSeq" id="WP_182209541.1">
    <property type="nucleotide sequence ID" value="NZ_JACGBJ010000008.1"/>
</dbReference>
<accession>A0ABR6A8U1</accession>
<evidence type="ECO:0000313" key="2">
    <source>
        <dbReference type="EMBL" id="MBA5803024.1"/>
    </source>
</evidence>
<dbReference type="Proteomes" id="UP000539787">
    <property type="component" value="Unassembled WGS sequence"/>
</dbReference>
<protein>
    <recommendedName>
        <fullName evidence="1">DUF6881 domain-containing protein</fullName>
    </recommendedName>
</protein>
<name>A0ABR6A8U1_9HYPH</name>
<comment type="caution">
    <text evidence="2">The sequence shown here is derived from an EMBL/GenBank/DDBJ whole genome shotgun (WGS) entry which is preliminary data.</text>
</comment>
<dbReference type="EMBL" id="JACGBJ010000008">
    <property type="protein sequence ID" value="MBA5803024.1"/>
    <property type="molecule type" value="Genomic_DNA"/>
</dbReference>
<evidence type="ECO:0000259" key="1">
    <source>
        <dbReference type="Pfam" id="PF21812"/>
    </source>
</evidence>
<evidence type="ECO:0000313" key="3">
    <source>
        <dbReference type="Proteomes" id="UP000539787"/>
    </source>
</evidence>
<keyword evidence="3" id="KW-1185">Reference proteome</keyword>
<dbReference type="Pfam" id="PF21812">
    <property type="entry name" value="DUF6881"/>
    <property type="match status" value="1"/>
</dbReference>